<keyword evidence="7" id="KW-0479">Metal-binding</keyword>
<evidence type="ECO:0000256" key="5">
    <source>
        <dbReference type="ARBA" id="ARBA00022679"/>
    </source>
</evidence>
<dbReference type="PANTHER" id="PTHR22763:SF162">
    <property type="entry name" value="TRANSMEMBRANE E3 UBIQUITIN-PROTEIN LIGASE 1"/>
    <property type="match status" value="1"/>
</dbReference>
<keyword evidence="12 15" id="KW-1133">Transmembrane helix</keyword>
<keyword evidence="8" id="KW-0732">Signal</keyword>
<comment type="subcellular location">
    <subcellularLocation>
        <location evidence="2">Endomembrane system</location>
        <topology evidence="2">Multi-pass membrane protein</topology>
    </subcellularLocation>
</comment>
<dbReference type="Pfam" id="PF11145">
    <property type="entry name" value="DUF2921"/>
    <property type="match status" value="2"/>
</dbReference>
<feature type="transmembrane region" description="Helical" evidence="15">
    <location>
        <begin position="678"/>
        <end position="696"/>
    </location>
</feature>
<evidence type="ECO:0000259" key="16">
    <source>
        <dbReference type="Pfam" id="PF11145"/>
    </source>
</evidence>
<feature type="region of interest" description="Disordered" evidence="14">
    <location>
        <begin position="580"/>
        <end position="599"/>
    </location>
</feature>
<evidence type="ECO:0000256" key="4">
    <source>
        <dbReference type="ARBA" id="ARBA00012483"/>
    </source>
</evidence>
<evidence type="ECO:0000256" key="6">
    <source>
        <dbReference type="ARBA" id="ARBA00022692"/>
    </source>
</evidence>
<feature type="domain" description="SWEET-like" evidence="16">
    <location>
        <begin position="490"/>
        <end position="586"/>
    </location>
</feature>
<keyword evidence="10" id="KW-0833">Ubl conjugation pathway</keyword>
<feature type="transmembrane region" description="Helical" evidence="15">
    <location>
        <begin position="545"/>
        <end position="566"/>
    </location>
</feature>
<comment type="caution">
    <text evidence="17">The sequence shown here is derived from an EMBL/GenBank/DDBJ whole genome shotgun (WGS) entry which is preliminary data.</text>
</comment>
<evidence type="ECO:0000256" key="3">
    <source>
        <dbReference type="ARBA" id="ARBA00004906"/>
    </source>
</evidence>
<proteinExistence type="predicted"/>
<comment type="pathway">
    <text evidence="3">Protein modification; protein ubiquitination.</text>
</comment>
<evidence type="ECO:0000256" key="12">
    <source>
        <dbReference type="ARBA" id="ARBA00022989"/>
    </source>
</evidence>
<name>A0ABQ6KBK2_ASPOZ</name>
<feature type="compositionally biased region" description="Gly residues" evidence="14">
    <location>
        <begin position="114"/>
        <end position="123"/>
    </location>
</feature>
<keyword evidence="13 15" id="KW-0472">Membrane</keyword>
<feature type="region of interest" description="Disordered" evidence="14">
    <location>
        <begin position="112"/>
        <end position="134"/>
    </location>
</feature>
<evidence type="ECO:0000313" key="18">
    <source>
        <dbReference type="Proteomes" id="UP001165189"/>
    </source>
</evidence>
<feature type="region of interest" description="Disordered" evidence="14">
    <location>
        <begin position="612"/>
        <end position="642"/>
    </location>
</feature>
<accession>A0ABQ6KBK2</accession>
<feature type="transmembrane region" description="Helical" evidence="15">
    <location>
        <begin position="717"/>
        <end position="736"/>
    </location>
</feature>
<keyword evidence="9" id="KW-0863">Zinc-finger</keyword>
<evidence type="ECO:0000256" key="7">
    <source>
        <dbReference type="ARBA" id="ARBA00022723"/>
    </source>
</evidence>
<evidence type="ECO:0000256" key="13">
    <source>
        <dbReference type="ARBA" id="ARBA00023136"/>
    </source>
</evidence>
<dbReference type="Proteomes" id="UP001165189">
    <property type="component" value="Unassembled WGS sequence"/>
</dbReference>
<dbReference type="EMBL" id="BSYB01000002">
    <property type="protein sequence ID" value="GMG41511.1"/>
    <property type="molecule type" value="Genomic_DNA"/>
</dbReference>
<dbReference type="PANTHER" id="PTHR22763">
    <property type="entry name" value="RING ZINC FINGER PROTEIN"/>
    <property type="match status" value="1"/>
</dbReference>
<feature type="transmembrane region" description="Helical" evidence="15">
    <location>
        <begin position="518"/>
        <end position="539"/>
    </location>
</feature>
<evidence type="ECO:0000256" key="14">
    <source>
        <dbReference type="SAM" id="MobiDB-lite"/>
    </source>
</evidence>
<keyword evidence="6 15" id="KW-0812">Transmembrane</keyword>
<evidence type="ECO:0000256" key="9">
    <source>
        <dbReference type="ARBA" id="ARBA00022771"/>
    </source>
</evidence>
<reference evidence="17" key="1">
    <citation type="submission" date="2023-04" db="EMBL/GenBank/DDBJ databases">
        <title>Aspergillus oryzae var. brunneus NBRC 4377.</title>
        <authorList>
            <person name="Ichikawa N."/>
            <person name="Sato H."/>
            <person name="Tonouchi N."/>
        </authorList>
    </citation>
    <scope>NUCLEOTIDE SEQUENCE</scope>
    <source>
        <strain evidence="17">NBRC 4377</strain>
    </source>
</reference>
<dbReference type="EC" id="2.3.2.27" evidence="4"/>
<evidence type="ECO:0000256" key="15">
    <source>
        <dbReference type="SAM" id="Phobius"/>
    </source>
</evidence>
<comment type="catalytic activity">
    <reaction evidence="1">
        <text>S-ubiquitinyl-[E2 ubiquitin-conjugating enzyme]-L-cysteine + [acceptor protein]-L-lysine = [E2 ubiquitin-conjugating enzyme]-L-cysteine + N(6)-ubiquitinyl-[acceptor protein]-L-lysine.</text>
        <dbReference type="EC" id="2.3.2.27"/>
    </reaction>
</comment>
<organism evidence="17 18">
    <name type="scientific">Aspergillus oryzae var. brunneus</name>
    <dbReference type="NCBI Taxonomy" id="332754"/>
    <lineage>
        <taxon>Eukaryota</taxon>
        <taxon>Fungi</taxon>
        <taxon>Dikarya</taxon>
        <taxon>Ascomycota</taxon>
        <taxon>Pezizomycotina</taxon>
        <taxon>Eurotiomycetes</taxon>
        <taxon>Eurotiomycetidae</taxon>
        <taxon>Eurotiales</taxon>
        <taxon>Aspergillaceae</taxon>
        <taxon>Aspergillus</taxon>
        <taxon>Aspergillus subgen. Circumdati</taxon>
    </lineage>
</organism>
<feature type="domain" description="SWEET-like" evidence="16">
    <location>
        <begin position="639"/>
        <end position="771"/>
    </location>
</feature>
<evidence type="ECO:0000256" key="2">
    <source>
        <dbReference type="ARBA" id="ARBA00004127"/>
    </source>
</evidence>
<evidence type="ECO:0000256" key="11">
    <source>
        <dbReference type="ARBA" id="ARBA00022833"/>
    </source>
</evidence>
<feature type="transmembrane region" description="Helical" evidence="15">
    <location>
        <begin position="654"/>
        <end position="672"/>
    </location>
</feature>
<evidence type="ECO:0000256" key="10">
    <source>
        <dbReference type="ARBA" id="ARBA00022786"/>
    </source>
</evidence>
<keyword evidence="18" id="KW-1185">Reference proteome</keyword>
<keyword evidence="11" id="KW-0862">Zinc</keyword>
<dbReference type="InterPro" id="IPR050731">
    <property type="entry name" value="HRD1_E3_ubiq-ligases"/>
</dbReference>
<feature type="transmembrane region" description="Helical" evidence="15">
    <location>
        <begin position="483"/>
        <end position="506"/>
    </location>
</feature>
<evidence type="ECO:0000313" key="17">
    <source>
        <dbReference type="EMBL" id="GMG41511.1"/>
    </source>
</evidence>
<keyword evidence="5" id="KW-0808">Transferase</keyword>
<sequence>MSTSLANVLYAIEQQSASFPMQFHLKKTEGLTDFTTGLFAMVVVLKLNGPAEPLSPWLFCGTLSEGLSVKDARVGLRRLEPSVFKEPLCGGKLSTNGDKESLSCASRREELSGALGGSSGGGSHPPLISQDRERQREIAREKDALRLLNESKYGDFNPPTDRWLPFPGVRKNDSYAWELLSEVQDRARYQLRSAISNAGLEVPKGLDDPAESQALNLTELLLPVYRNATGKLRGDWVRRKLEKAHRPLNTTAIALENEYFTHEFSHNVTGNTGSFYLDLREGGGEELRLRNGHVREIRATLAVENGDFWGNTWYLPLFGIHFPETGGIILTTTSEKFGGIFTLPHLALTSDAYDLSHQLLMKSLSDAISEKQNRAPTLFPWSSLVGAEQVEFPAPKCEHIVYLQQHPIAVHDYLADRQVIEQIEQELRYPMGAPIPSPPLMVMSAVVFSPDCGYVLETKGAPDYPPTEALYLSGPKLEELGKYSARLIFVICGISVAQIALLMRQVKEASTPSTRSRISFYTIALMAFGDSFLLVFMLLELYPAVSFLLLTTASFLTFLSVSYIGMKFMMEIWAVQAPERREQDRRSNPSATTARPATLPLPATTRLRDTGATPIILTPDQDPPEEEDEPPPNRSTTPTARETRSDVGAMYARFYFILFVMLIISIWSFLWPNRLGALYARALGFVYLSFWTPQIYRNVMRNCRKALRWDFVVGQSFLRLFPFMYFLTVSGNVLFIRPDTTTALALAGWVWIQVWILASQDILGPRFFVPRGWAPPAYDYHPIVRDAAGSDADLESGGVLPIGALRADERDFDTKEDDKQRPKDKKKAVFDCAICMQEIEVPVLAAPGGAGGSSMTDGATTTLPLRSVSLILGGTMAAMYLSRLSPYAISIRS</sequence>
<protein>
    <recommendedName>
        <fullName evidence="4">RING-type E3 ubiquitin transferase</fullName>
        <ecNumber evidence="4">2.3.2.27</ecNumber>
    </recommendedName>
</protein>
<gene>
    <name evidence="17" type="ORF">Aory05_000070600</name>
</gene>
<evidence type="ECO:0000256" key="8">
    <source>
        <dbReference type="ARBA" id="ARBA00022729"/>
    </source>
</evidence>
<evidence type="ECO:0000256" key="1">
    <source>
        <dbReference type="ARBA" id="ARBA00000900"/>
    </source>
</evidence>
<dbReference type="InterPro" id="IPR021319">
    <property type="entry name" value="DUF2921"/>
</dbReference>